<sequence>MLPNSERTYHDPLHGAITLNSSDSTEALLIRLIDTPAFQRLRRIRQLGPASLTFHGAEGSRFTHSLGVMAVARRAFDRLAKSYPQLQVHRPVVLCAALLHDIGHGAFSHTAEEVFGCDHEHWTRRILREYHPICELLDRFHPNLLDQIEQTYLKKYPVPLVSQLVSSQLDCDRLDYLMRDSYFTGASYGKIDLDRILMALRYDPVSQQLVVAQKGIAAIEHYLIVRYFMYAQIYNHPKNIAATWVLNQTCDRARTLLQANQLTADETVTAWLSEDCNQITLDQYLSADDGVFVYHLQRWQHHPDAVLADLCRRFLDRDLLKALEVSHLGESDRQTLLDKVHYLLTEAGFVPNYYAGLRTFINRGYTLYQRGINLQTSTGLQEISELSPLVKTLTQPVEKVWLLYPREIEAELLAVII</sequence>
<dbReference type="Pfam" id="PF01966">
    <property type="entry name" value="HD"/>
    <property type="match status" value="1"/>
</dbReference>
<dbReference type="Gene3D" id="1.10.3210.10">
    <property type="entry name" value="Hypothetical protein af1432"/>
    <property type="match status" value="1"/>
</dbReference>
<dbReference type="RefSeq" id="WP_073074724.1">
    <property type="nucleotide sequence ID" value="NZ_MPPI01000044.1"/>
</dbReference>
<dbReference type="SMART" id="SM00471">
    <property type="entry name" value="HDc"/>
    <property type="match status" value="1"/>
</dbReference>
<evidence type="ECO:0000259" key="1">
    <source>
        <dbReference type="PROSITE" id="PS51831"/>
    </source>
</evidence>
<dbReference type="InterPro" id="IPR006674">
    <property type="entry name" value="HD_domain"/>
</dbReference>
<dbReference type="EMBL" id="PVWG01000042">
    <property type="protein sequence ID" value="PSB16432.1"/>
    <property type="molecule type" value="Genomic_DNA"/>
</dbReference>
<name>A0A2T1D7E8_9CYAN</name>
<reference evidence="2 3" key="2">
    <citation type="submission" date="2018-03" db="EMBL/GenBank/DDBJ databases">
        <title>The ancient ancestry and fast evolution of plastids.</title>
        <authorList>
            <person name="Moore K.R."/>
            <person name="Magnabosco C."/>
            <person name="Momper L."/>
            <person name="Gold D.A."/>
            <person name="Bosak T."/>
            <person name="Fournier G.P."/>
        </authorList>
    </citation>
    <scope>NUCLEOTIDE SEQUENCE [LARGE SCALE GENOMIC DNA]</scope>
    <source>
        <strain evidence="2 3">ULC007</strain>
    </source>
</reference>
<dbReference type="InterPro" id="IPR045509">
    <property type="entry name" value="HD_assoc_2"/>
</dbReference>
<accession>A0A2T1D7E8</accession>
<dbReference type="GO" id="GO:0008832">
    <property type="term" value="F:dGTPase activity"/>
    <property type="evidence" value="ECO:0007669"/>
    <property type="project" value="TreeGrafter"/>
</dbReference>
<gene>
    <name evidence="2" type="ORF">C7B65_21705</name>
</gene>
<dbReference type="Proteomes" id="UP000238634">
    <property type="component" value="Unassembled WGS sequence"/>
</dbReference>
<dbReference type="Pfam" id="PF19276">
    <property type="entry name" value="HD_assoc_2"/>
    <property type="match status" value="1"/>
</dbReference>
<protein>
    <submittedName>
        <fullName evidence="2">HD domain-containing protein</fullName>
    </submittedName>
</protein>
<dbReference type="STRING" id="1920490.GCA_001895925_02454"/>
<keyword evidence="3" id="KW-1185">Reference proteome</keyword>
<dbReference type="AlphaFoldDB" id="A0A2T1D7E8"/>
<dbReference type="PANTHER" id="PTHR11373:SF4">
    <property type="entry name" value="DEOXYNUCLEOSIDE TRIPHOSPHATE TRIPHOSPHOHYDROLASE SAMHD1"/>
    <property type="match status" value="1"/>
</dbReference>
<reference evidence="2 3" key="1">
    <citation type="submission" date="2018-02" db="EMBL/GenBank/DDBJ databases">
        <authorList>
            <person name="Cohen D.B."/>
            <person name="Kent A.D."/>
        </authorList>
    </citation>
    <scope>NUCLEOTIDE SEQUENCE [LARGE SCALE GENOMIC DNA]</scope>
    <source>
        <strain evidence="2 3">ULC007</strain>
    </source>
</reference>
<dbReference type="SUPFAM" id="SSF109604">
    <property type="entry name" value="HD-domain/PDEase-like"/>
    <property type="match status" value="1"/>
</dbReference>
<dbReference type="OrthoDB" id="9803619at2"/>
<evidence type="ECO:0000313" key="2">
    <source>
        <dbReference type="EMBL" id="PSB16432.1"/>
    </source>
</evidence>
<dbReference type="PROSITE" id="PS51831">
    <property type="entry name" value="HD"/>
    <property type="match status" value="1"/>
</dbReference>
<dbReference type="CDD" id="cd00077">
    <property type="entry name" value="HDc"/>
    <property type="match status" value="1"/>
</dbReference>
<dbReference type="InterPro" id="IPR003607">
    <property type="entry name" value="HD/PDEase_dom"/>
</dbReference>
<dbReference type="GO" id="GO:0006203">
    <property type="term" value="P:dGTP catabolic process"/>
    <property type="evidence" value="ECO:0007669"/>
    <property type="project" value="TreeGrafter"/>
</dbReference>
<comment type="caution">
    <text evidence="2">The sequence shown here is derived from an EMBL/GenBank/DDBJ whole genome shotgun (WGS) entry which is preliminary data.</text>
</comment>
<feature type="domain" description="HD" evidence="1">
    <location>
        <begin position="61"/>
        <end position="177"/>
    </location>
</feature>
<organism evidence="2 3">
    <name type="scientific">Phormidesmis priestleyi ULC007</name>
    <dbReference type="NCBI Taxonomy" id="1920490"/>
    <lineage>
        <taxon>Bacteria</taxon>
        <taxon>Bacillati</taxon>
        <taxon>Cyanobacteriota</taxon>
        <taxon>Cyanophyceae</taxon>
        <taxon>Leptolyngbyales</taxon>
        <taxon>Leptolyngbyaceae</taxon>
        <taxon>Phormidesmis</taxon>
    </lineage>
</organism>
<dbReference type="InterPro" id="IPR050135">
    <property type="entry name" value="dGTPase-like"/>
</dbReference>
<dbReference type="PANTHER" id="PTHR11373">
    <property type="entry name" value="DEOXYNUCLEOSIDE TRIPHOSPHATE TRIPHOSPHOHYDROLASE"/>
    <property type="match status" value="1"/>
</dbReference>
<evidence type="ECO:0000313" key="3">
    <source>
        <dbReference type="Proteomes" id="UP000238634"/>
    </source>
</evidence>
<proteinExistence type="predicted"/>